<dbReference type="AlphaFoldDB" id="A0AAW9NSP7"/>
<dbReference type="EMBL" id="JARSFG010000003">
    <property type="protein sequence ID" value="MEC1177445.1"/>
    <property type="molecule type" value="Genomic_DNA"/>
</dbReference>
<comment type="caution">
    <text evidence="1">The sequence shown here is derived from an EMBL/GenBank/DDBJ whole genome shotgun (WGS) entry which is preliminary data.</text>
</comment>
<protein>
    <submittedName>
        <fullName evidence="1">AroM family protein</fullName>
    </submittedName>
</protein>
<dbReference type="InterPro" id="IPR010843">
    <property type="entry name" value="Uncharacterised_AroM"/>
</dbReference>
<dbReference type="Proteomes" id="UP001344888">
    <property type="component" value="Unassembled WGS sequence"/>
</dbReference>
<gene>
    <name evidence="1" type="ORF">P9B03_03020</name>
</gene>
<dbReference type="Pfam" id="PF07302">
    <property type="entry name" value="AroM"/>
    <property type="match status" value="1"/>
</dbReference>
<keyword evidence="2" id="KW-1185">Reference proteome</keyword>
<sequence length="223" mass="24824">MKNAKIAVVTIGQAPRKDMASDIIKLKDAGLDITEFGVLDLLTLDEINTLAPTPSDDDILVTLLASGKQVKLSKQKLMPYIQKRMHDLSNFQWILLMCTGDFANKLAGKNVLLPDHFMTHLIKGIHPHLHLGLIGPELEQQNSVCAKWQRAQFNVSFAASSPYHFNEQHLLMAAQKLAARGADLLILDCMGYSNSIKKMIQDKLNIPVVVPRDALFTMIKDVL</sequence>
<organism evidence="1 2">
    <name type="scientific">Metasolibacillus meyeri</name>
    <dbReference type="NCBI Taxonomy" id="1071052"/>
    <lineage>
        <taxon>Bacteria</taxon>
        <taxon>Bacillati</taxon>
        <taxon>Bacillota</taxon>
        <taxon>Bacilli</taxon>
        <taxon>Bacillales</taxon>
        <taxon>Caryophanaceae</taxon>
        <taxon>Metasolibacillus</taxon>
    </lineage>
</organism>
<dbReference type="RefSeq" id="WP_326121791.1">
    <property type="nucleotide sequence ID" value="NZ_JARSFG010000003.1"/>
</dbReference>
<proteinExistence type="predicted"/>
<dbReference type="GO" id="GO:0016855">
    <property type="term" value="F:racemase and epimerase activity, acting on amino acids and derivatives"/>
    <property type="evidence" value="ECO:0007669"/>
    <property type="project" value="InterPro"/>
</dbReference>
<name>A0AAW9NSP7_9BACL</name>
<dbReference type="Gene3D" id="3.40.50.1860">
    <property type="match status" value="1"/>
</dbReference>
<evidence type="ECO:0000313" key="2">
    <source>
        <dbReference type="Proteomes" id="UP001344888"/>
    </source>
</evidence>
<dbReference type="InterPro" id="IPR001920">
    <property type="entry name" value="Asp/Glu_race"/>
</dbReference>
<evidence type="ECO:0000313" key="1">
    <source>
        <dbReference type="EMBL" id="MEC1177445.1"/>
    </source>
</evidence>
<accession>A0AAW9NSP7</accession>
<reference evidence="1 2" key="1">
    <citation type="submission" date="2023-03" db="EMBL/GenBank/DDBJ databases">
        <title>Bacillus Genome Sequencing.</title>
        <authorList>
            <person name="Dunlap C."/>
        </authorList>
    </citation>
    <scope>NUCLEOTIDE SEQUENCE [LARGE SCALE GENOMIC DNA]</scope>
    <source>
        <strain evidence="1 2">B-59205</strain>
    </source>
</reference>